<dbReference type="OMA" id="SENMIFI"/>
<proteinExistence type="inferred from homology"/>
<dbReference type="GO" id="GO:0005778">
    <property type="term" value="C:peroxisomal membrane"/>
    <property type="evidence" value="ECO:0007669"/>
    <property type="project" value="UniProtKB-SubCell"/>
</dbReference>
<keyword evidence="6" id="KW-0812">Transmembrane</keyword>
<keyword evidence="8" id="KW-0472">Membrane</keyword>
<comment type="function">
    <text evidence="1">Involved in peroxisome biogenesis.</text>
</comment>
<dbReference type="InterPro" id="IPR024359">
    <property type="entry name" value="Peroxin-22"/>
</dbReference>
<dbReference type="VEuPathDB" id="FungiDB:DIURU_001137"/>
<dbReference type="InterPro" id="IPR038613">
    <property type="entry name" value="Peroxin-22_C_sf"/>
</dbReference>
<comment type="caution">
    <text evidence="10">The sequence shown here is derived from an EMBL/GenBank/DDBJ whole genome shotgun (WGS) entry which is preliminary data.</text>
</comment>
<dbReference type="RefSeq" id="XP_034014015.1">
    <property type="nucleotide sequence ID" value="XM_034153648.1"/>
</dbReference>
<reference evidence="10 11" key="1">
    <citation type="submission" date="2019-07" db="EMBL/GenBank/DDBJ databases">
        <title>Genome assembly of two rare yeast pathogens: Diutina rugosa and Trichomonascus ciferrii.</title>
        <authorList>
            <person name="Mixao V."/>
            <person name="Saus E."/>
            <person name="Hansen A."/>
            <person name="Lass-Flor C."/>
            <person name="Gabaldon T."/>
        </authorList>
    </citation>
    <scope>NUCLEOTIDE SEQUENCE [LARGE SCALE GENOMIC DNA]</scope>
    <source>
        <strain evidence="10 11">CBS 613</strain>
    </source>
</reference>
<evidence type="ECO:0000313" key="11">
    <source>
        <dbReference type="Proteomes" id="UP000449547"/>
    </source>
</evidence>
<protein>
    <recommendedName>
        <fullName evidence="4">Peroxisome assembly protein 22</fullName>
    </recommendedName>
</protein>
<dbReference type="EMBL" id="SWFT01000036">
    <property type="protein sequence ID" value="KAA8906195.1"/>
    <property type="molecule type" value="Genomic_DNA"/>
</dbReference>
<dbReference type="AlphaFoldDB" id="A0A642V024"/>
<evidence type="ECO:0000256" key="3">
    <source>
        <dbReference type="ARBA" id="ARBA00009642"/>
    </source>
</evidence>
<keyword evidence="11" id="KW-1185">Reference proteome</keyword>
<dbReference type="OrthoDB" id="4014227at2759"/>
<dbReference type="Gene3D" id="3.40.50.11730">
    <property type="entry name" value="Peroxisome assembly protein 22"/>
    <property type="match status" value="1"/>
</dbReference>
<evidence type="ECO:0000256" key="1">
    <source>
        <dbReference type="ARBA" id="ARBA00003659"/>
    </source>
</evidence>
<evidence type="ECO:0000313" key="10">
    <source>
        <dbReference type="EMBL" id="KAA8906195.1"/>
    </source>
</evidence>
<evidence type="ECO:0000256" key="6">
    <source>
        <dbReference type="ARBA" id="ARBA00022692"/>
    </source>
</evidence>
<evidence type="ECO:0000256" key="4">
    <source>
        <dbReference type="ARBA" id="ARBA00018967"/>
    </source>
</evidence>
<accession>A0A642V024</accession>
<dbReference type="GeneID" id="54779790"/>
<dbReference type="Pfam" id="PF12827">
    <property type="entry name" value="Peroxin-22"/>
    <property type="match status" value="1"/>
</dbReference>
<evidence type="ECO:0000256" key="5">
    <source>
        <dbReference type="ARBA" id="ARBA00022593"/>
    </source>
</evidence>
<gene>
    <name evidence="10" type="ORF">DIURU_001137</name>
</gene>
<evidence type="ECO:0000256" key="8">
    <source>
        <dbReference type="ARBA" id="ARBA00023136"/>
    </source>
</evidence>
<comment type="similarity">
    <text evidence="3">Belongs to the peroxin-22 family.</text>
</comment>
<sequence>MAVNVKKIQKNPQLWLAAACVSALIAVGYKVYDAYATQQQLQASEGDTATPGKLKRQYTNKSIALTLSHSILNSQLPLSEILHNSENVTFILPPNLDEDDVNYNIQKSTATLPEEVRNNYKLLKCQNIQGYFTVLKNLKPDMLLMCQDDLGLSTHSIPKDLNRFIKQIVFVDQNNDDISTKVAPLFVH</sequence>
<keyword evidence="5" id="KW-0962">Peroxisome biogenesis</keyword>
<evidence type="ECO:0000256" key="9">
    <source>
        <dbReference type="ARBA" id="ARBA00023140"/>
    </source>
</evidence>
<keyword evidence="7" id="KW-1133">Transmembrane helix</keyword>
<comment type="subcellular location">
    <subcellularLocation>
        <location evidence="2">Peroxisome membrane</location>
        <topology evidence="2">Single-pass membrane protein</topology>
    </subcellularLocation>
</comment>
<name>A0A642V024_DIURU</name>
<evidence type="ECO:0000256" key="2">
    <source>
        <dbReference type="ARBA" id="ARBA00004549"/>
    </source>
</evidence>
<organism evidence="10 11">
    <name type="scientific">Diutina rugosa</name>
    <name type="common">Yeast</name>
    <name type="synonym">Candida rugosa</name>
    <dbReference type="NCBI Taxonomy" id="5481"/>
    <lineage>
        <taxon>Eukaryota</taxon>
        <taxon>Fungi</taxon>
        <taxon>Dikarya</taxon>
        <taxon>Ascomycota</taxon>
        <taxon>Saccharomycotina</taxon>
        <taxon>Pichiomycetes</taxon>
        <taxon>Debaryomycetaceae</taxon>
        <taxon>Diutina</taxon>
    </lineage>
</organism>
<dbReference type="GO" id="GO:0007031">
    <property type="term" value="P:peroxisome organization"/>
    <property type="evidence" value="ECO:0007669"/>
    <property type="project" value="UniProtKB-KW"/>
</dbReference>
<evidence type="ECO:0000256" key="7">
    <source>
        <dbReference type="ARBA" id="ARBA00022989"/>
    </source>
</evidence>
<keyword evidence="9" id="KW-0576">Peroxisome</keyword>
<dbReference type="Proteomes" id="UP000449547">
    <property type="component" value="Unassembled WGS sequence"/>
</dbReference>